<keyword evidence="2 4" id="KW-0238">DNA-binding</keyword>
<evidence type="ECO:0000256" key="1">
    <source>
        <dbReference type="ARBA" id="ARBA00023015"/>
    </source>
</evidence>
<evidence type="ECO:0000313" key="7">
    <source>
        <dbReference type="Proteomes" id="UP000614741"/>
    </source>
</evidence>
<comment type="caution">
    <text evidence="6">The sequence shown here is derived from an EMBL/GenBank/DDBJ whole genome shotgun (WGS) entry which is preliminary data.</text>
</comment>
<feature type="DNA-binding region" description="H-T-H motif" evidence="4">
    <location>
        <begin position="35"/>
        <end position="54"/>
    </location>
</feature>
<accession>A0ABQ4DJ04</accession>
<dbReference type="RefSeq" id="WP_203671938.1">
    <property type="nucleotide sequence ID" value="NZ_BONP01000004.1"/>
</dbReference>
<dbReference type="PRINTS" id="PR00455">
    <property type="entry name" value="HTHTETR"/>
</dbReference>
<name>A0ABQ4DJ04_9CELL</name>
<dbReference type="PROSITE" id="PS01081">
    <property type="entry name" value="HTH_TETR_1"/>
    <property type="match status" value="1"/>
</dbReference>
<proteinExistence type="predicted"/>
<gene>
    <name evidence="6" type="ORF">Cph01nite_10910</name>
</gene>
<evidence type="ECO:0000259" key="5">
    <source>
        <dbReference type="PROSITE" id="PS50977"/>
    </source>
</evidence>
<dbReference type="InterPro" id="IPR009057">
    <property type="entry name" value="Homeodomain-like_sf"/>
</dbReference>
<dbReference type="Gene3D" id="1.10.357.10">
    <property type="entry name" value="Tetracycline Repressor, domain 2"/>
    <property type="match status" value="1"/>
</dbReference>
<keyword evidence="7" id="KW-1185">Reference proteome</keyword>
<dbReference type="InterPro" id="IPR001647">
    <property type="entry name" value="HTH_TetR"/>
</dbReference>
<dbReference type="EMBL" id="BONP01000004">
    <property type="protein sequence ID" value="GIG39329.1"/>
    <property type="molecule type" value="Genomic_DNA"/>
</dbReference>
<evidence type="ECO:0000313" key="6">
    <source>
        <dbReference type="EMBL" id="GIG39329.1"/>
    </source>
</evidence>
<reference evidence="6 7" key="1">
    <citation type="submission" date="2021-01" db="EMBL/GenBank/DDBJ databases">
        <title>Whole genome shotgun sequence of Cellulomonas phragmiteti NBRC 110785.</title>
        <authorList>
            <person name="Komaki H."/>
            <person name="Tamura T."/>
        </authorList>
    </citation>
    <scope>NUCLEOTIDE SEQUENCE [LARGE SCALE GENOMIC DNA]</scope>
    <source>
        <strain evidence="6 7">NBRC 110785</strain>
    </source>
</reference>
<keyword evidence="1" id="KW-0805">Transcription regulation</keyword>
<dbReference type="PANTHER" id="PTHR30055">
    <property type="entry name" value="HTH-TYPE TRANSCRIPTIONAL REGULATOR RUTR"/>
    <property type="match status" value="1"/>
</dbReference>
<dbReference type="PANTHER" id="PTHR30055:SF234">
    <property type="entry name" value="HTH-TYPE TRANSCRIPTIONAL REGULATOR BETI"/>
    <property type="match status" value="1"/>
</dbReference>
<feature type="domain" description="HTH tetR-type" evidence="5">
    <location>
        <begin position="12"/>
        <end position="72"/>
    </location>
</feature>
<dbReference type="Pfam" id="PF00440">
    <property type="entry name" value="TetR_N"/>
    <property type="match status" value="1"/>
</dbReference>
<dbReference type="InterPro" id="IPR023772">
    <property type="entry name" value="DNA-bd_HTH_TetR-type_CS"/>
</dbReference>
<keyword evidence="3" id="KW-0804">Transcription</keyword>
<organism evidence="6 7">
    <name type="scientific">Cellulomonas phragmiteti</name>
    <dbReference type="NCBI Taxonomy" id="478780"/>
    <lineage>
        <taxon>Bacteria</taxon>
        <taxon>Bacillati</taxon>
        <taxon>Actinomycetota</taxon>
        <taxon>Actinomycetes</taxon>
        <taxon>Micrococcales</taxon>
        <taxon>Cellulomonadaceae</taxon>
        <taxon>Cellulomonas</taxon>
    </lineage>
</organism>
<evidence type="ECO:0000256" key="4">
    <source>
        <dbReference type="PROSITE-ProRule" id="PRU00335"/>
    </source>
</evidence>
<sequence length="204" mass="21960">MSQPVTRNARGRATALRIEQAAVRLATERGLDGLTVDDICLEVGVSQRTFFHHFPTKEDALLGLELPRIDQQRAREYLTDTTVPVLAGALRLIELPPAHLDTPDLLAQQLRLLASSPALQARQGQRFAPLMAEINELVALRLRSAAPDEDPARVALQAAAVTAVGAALVNHTAAAALAGAADDAPPFDLERTLDLVRPVWGHLL</sequence>
<dbReference type="SUPFAM" id="SSF46689">
    <property type="entry name" value="Homeodomain-like"/>
    <property type="match status" value="1"/>
</dbReference>
<dbReference type="InterPro" id="IPR050109">
    <property type="entry name" value="HTH-type_TetR-like_transc_reg"/>
</dbReference>
<dbReference type="Proteomes" id="UP000614741">
    <property type="component" value="Unassembled WGS sequence"/>
</dbReference>
<protein>
    <recommendedName>
        <fullName evidence="5">HTH tetR-type domain-containing protein</fullName>
    </recommendedName>
</protein>
<evidence type="ECO:0000256" key="3">
    <source>
        <dbReference type="ARBA" id="ARBA00023163"/>
    </source>
</evidence>
<evidence type="ECO:0000256" key="2">
    <source>
        <dbReference type="ARBA" id="ARBA00023125"/>
    </source>
</evidence>
<dbReference type="PROSITE" id="PS50977">
    <property type="entry name" value="HTH_TETR_2"/>
    <property type="match status" value="1"/>
</dbReference>